<comment type="caution">
    <text evidence="2">The sequence shown here is derived from an EMBL/GenBank/DDBJ whole genome shotgun (WGS) entry which is preliminary data.</text>
</comment>
<reference evidence="2" key="2">
    <citation type="submission" date="2021-12" db="EMBL/GenBank/DDBJ databases">
        <title>Resequencing data analysis of finger millet.</title>
        <authorList>
            <person name="Hatakeyama M."/>
            <person name="Aluri S."/>
            <person name="Balachadran M.T."/>
            <person name="Sivarajan S.R."/>
            <person name="Poveda L."/>
            <person name="Shimizu-Inatsugi R."/>
            <person name="Schlapbach R."/>
            <person name="Sreeman S.M."/>
            <person name="Shimizu K.K."/>
        </authorList>
    </citation>
    <scope>NUCLEOTIDE SEQUENCE</scope>
</reference>
<dbReference type="EMBL" id="BQKI01000013">
    <property type="protein sequence ID" value="GJN06675.1"/>
    <property type="molecule type" value="Genomic_DNA"/>
</dbReference>
<accession>A0AAV5D8U7</accession>
<evidence type="ECO:0000313" key="2">
    <source>
        <dbReference type="EMBL" id="GJN06675.1"/>
    </source>
</evidence>
<gene>
    <name evidence="2" type="primary">ga24429</name>
    <name evidence="2" type="ORF">PR202_ga24429</name>
</gene>
<dbReference type="SUPFAM" id="SSF81383">
    <property type="entry name" value="F-box domain"/>
    <property type="match status" value="1"/>
</dbReference>
<dbReference type="Pfam" id="PF12937">
    <property type="entry name" value="F-box-like"/>
    <property type="match status" value="1"/>
</dbReference>
<dbReference type="AlphaFoldDB" id="A0AAV5D8U7"/>
<dbReference type="CDD" id="cd09917">
    <property type="entry name" value="F-box_SF"/>
    <property type="match status" value="1"/>
</dbReference>
<dbReference type="Proteomes" id="UP001054889">
    <property type="component" value="Unassembled WGS sequence"/>
</dbReference>
<dbReference type="PANTHER" id="PTHR36140">
    <property type="entry name" value="F-BOX DOMAIN-CONTAINING PROTEIN-RELATED"/>
    <property type="match status" value="1"/>
</dbReference>
<dbReference type="PANTHER" id="PTHR36140:SF9">
    <property type="entry name" value="F-BOX DOMAIN CONTAINING PROTEIN"/>
    <property type="match status" value="1"/>
</dbReference>
<protein>
    <recommendedName>
        <fullName evidence="1">F-box domain-containing protein</fullName>
    </recommendedName>
</protein>
<dbReference type="InterPro" id="IPR036047">
    <property type="entry name" value="F-box-like_dom_sf"/>
</dbReference>
<reference evidence="2" key="1">
    <citation type="journal article" date="2018" name="DNA Res.">
        <title>Multiple hybrid de novo genome assembly of finger millet, an orphan allotetraploid crop.</title>
        <authorList>
            <person name="Hatakeyama M."/>
            <person name="Aluri S."/>
            <person name="Balachadran M.T."/>
            <person name="Sivarajan S.R."/>
            <person name="Patrignani A."/>
            <person name="Gruter S."/>
            <person name="Poveda L."/>
            <person name="Shimizu-Inatsugi R."/>
            <person name="Baeten J."/>
            <person name="Francoijs K.J."/>
            <person name="Nataraja K.N."/>
            <person name="Reddy Y.A.N."/>
            <person name="Phadnis S."/>
            <person name="Ravikumar R.L."/>
            <person name="Schlapbach R."/>
            <person name="Sreeman S.M."/>
            <person name="Shimizu K.K."/>
        </authorList>
    </citation>
    <scope>NUCLEOTIDE SEQUENCE</scope>
</reference>
<keyword evidence="3" id="KW-1185">Reference proteome</keyword>
<name>A0AAV5D8U7_ELECO</name>
<feature type="domain" description="F-box" evidence="1">
    <location>
        <begin position="22"/>
        <end position="57"/>
    </location>
</feature>
<proteinExistence type="predicted"/>
<dbReference type="InterPro" id="IPR001810">
    <property type="entry name" value="F-box_dom"/>
</dbReference>
<dbReference type="Gene3D" id="1.20.1280.50">
    <property type="match status" value="1"/>
</dbReference>
<organism evidence="2 3">
    <name type="scientific">Eleusine coracana subsp. coracana</name>
    <dbReference type="NCBI Taxonomy" id="191504"/>
    <lineage>
        <taxon>Eukaryota</taxon>
        <taxon>Viridiplantae</taxon>
        <taxon>Streptophyta</taxon>
        <taxon>Embryophyta</taxon>
        <taxon>Tracheophyta</taxon>
        <taxon>Spermatophyta</taxon>
        <taxon>Magnoliopsida</taxon>
        <taxon>Liliopsida</taxon>
        <taxon>Poales</taxon>
        <taxon>Poaceae</taxon>
        <taxon>PACMAD clade</taxon>
        <taxon>Chloridoideae</taxon>
        <taxon>Cynodonteae</taxon>
        <taxon>Eleusininae</taxon>
        <taxon>Eleusine</taxon>
    </lineage>
</organism>
<evidence type="ECO:0000313" key="3">
    <source>
        <dbReference type="Proteomes" id="UP001054889"/>
    </source>
</evidence>
<sequence length="260" mass="28183">MHRRGWLSRLPRGDLDGTSISVPDDALSPVFARLPDAADVVRCAATCRRWSRIVAKDAPGPRLLPPGGRRAEEEASVVIRGGVACWSLGRTVFAVRLHVPEPQELPMPPGGILDLPPGWGSLGVAPDGKLMFIDAAVCDDYLTLGKRVLHCATGDDLCTGTWESHGGCIRLTQLKVRCEGYDKNKVPPRGESIKLRCFCEKSGILFFTLGEGTNSPGTFALNLATEEVHKVADGLECDAWRNFVAYEMDGASYLASISRH</sequence>
<evidence type="ECO:0000259" key="1">
    <source>
        <dbReference type="Pfam" id="PF12937"/>
    </source>
</evidence>